<evidence type="ECO:0000313" key="1">
    <source>
        <dbReference type="EMBL" id="MDB8751061.1"/>
    </source>
</evidence>
<sequence>MTKKLLKAGAALLVKKKTESQWHEDDLRTIENYRPLDDDFMRELFRNDLPLAQLVLRIITGIEDLELTKEETQYDLKRLLGSRSICLDVFGTDSKGRKFDLEIQRADRGATPQRARYHSSAIDVEFLKAKEKFEELPVSYVIFITENDVRGENKLIYNFEWTDTANGTPLNDGAHIIFVNGAYNNAEDTSDLAKLVHDFRCKRAEDMKIKELADKTRYFKETPEGVSIMCKAIEEMRNEATKEAEKLKSYQIALKLLQRGKETIEEIAEDSGLTIEEVNELAAQISSVTA</sequence>
<dbReference type="Proteomes" id="UP001213042">
    <property type="component" value="Unassembled WGS sequence"/>
</dbReference>
<reference evidence="1" key="1">
    <citation type="submission" date="2023-01" db="EMBL/GenBank/DDBJ databases">
        <title>Human gut microbiome strain richness.</title>
        <authorList>
            <person name="Chen-Liaw A."/>
        </authorList>
    </citation>
    <scope>NUCLEOTIDE SEQUENCE</scope>
    <source>
        <strain evidence="1">D43st1_D9_D43t1_170807</strain>
    </source>
</reference>
<comment type="caution">
    <text evidence="1">The sequence shown here is derived from an EMBL/GenBank/DDBJ whole genome shotgun (WGS) entry which is preliminary data.</text>
</comment>
<organism evidence="1 2">
    <name type="scientific">Ruminococcus bicirculans</name>
    <name type="common">ex Wegman et al. 2014</name>
    <dbReference type="NCBI Taxonomy" id="1160721"/>
    <lineage>
        <taxon>Bacteria</taxon>
        <taxon>Bacillati</taxon>
        <taxon>Bacillota</taxon>
        <taxon>Clostridia</taxon>
        <taxon>Eubacteriales</taxon>
        <taxon>Oscillospiraceae</taxon>
        <taxon>Ruminococcus</taxon>
    </lineage>
</organism>
<dbReference type="AlphaFoldDB" id="A0AAW6ELM5"/>
<accession>A0AAW6ELM5</accession>
<dbReference type="RefSeq" id="WP_195221590.1">
    <property type="nucleotide sequence ID" value="NZ_JADMWL010000022.1"/>
</dbReference>
<dbReference type="EMBL" id="JAQMLU010000022">
    <property type="protein sequence ID" value="MDB8751061.1"/>
    <property type="molecule type" value="Genomic_DNA"/>
</dbReference>
<dbReference type="Pfam" id="PF12784">
    <property type="entry name" value="PDDEXK_2"/>
    <property type="match status" value="1"/>
</dbReference>
<name>A0AAW6ELM5_9FIRM</name>
<evidence type="ECO:0000313" key="2">
    <source>
        <dbReference type="Proteomes" id="UP001213042"/>
    </source>
</evidence>
<proteinExistence type="predicted"/>
<protein>
    <submittedName>
        <fullName evidence="1">PD-(D/E)XK nuclease family transposase</fullName>
    </submittedName>
</protein>
<gene>
    <name evidence="1" type="ORF">PNW00_11450</name>
</gene>